<name>A0A2M3ZVR8_9DIPT</name>
<keyword evidence="1" id="KW-0472">Membrane</keyword>
<keyword evidence="1" id="KW-0812">Transmembrane</keyword>
<sequence length="86" mass="9883">MTDVAVVLVWLDEAVLTLPTFLSFCLKKSAICFSVTFIASLYVPIVLNNAIKLSLLDIRHFTFSVREIPVQEQYSWNFLVKIRSMQ</sequence>
<dbReference type="AlphaFoldDB" id="A0A2M3ZVR8"/>
<keyword evidence="1" id="KW-1133">Transmembrane helix</keyword>
<protein>
    <submittedName>
        <fullName evidence="2">Putative secreted peptide</fullName>
    </submittedName>
</protein>
<accession>A0A2M3ZVR8</accession>
<dbReference type="EMBL" id="GGFM01011895">
    <property type="protein sequence ID" value="MBW32646.1"/>
    <property type="molecule type" value="Transcribed_RNA"/>
</dbReference>
<feature type="transmembrane region" description="Helical" evidence="1">
    <location>
        <begin position="28"/>
        <end position="51"/>
    </location>
</feature>
<reference evidence="2" key="1">
    <citation type="submission" date="2018-01" db="EMBL/GenBank/DDBJ databases">
        <title>An insight into the sialome of Amazonian anophelines.</title>
        <authorList>
            <person name="Ribeiro J.M."/>
            <person name="Scarpassa V."/>
            <person name="Calvo E."/>
        </authorList>
    </citation>
    <scope>NUCLEOTIDE SEQUENCE</scope>
    <source>
        <tissue evidence="2">Salivary glands</tissue>
    </source>
</reference>
<organism evidence="2">
    <name type="scientific">Anopheles braziliensis</name>
    <dbReference type="NCBI Taxonomy" id="58242"/>
    <lineage>
        <taxon>Eukaryota</taxon>
        <taxon>Metazoa</taxon>
        <taxon>Ecdysozoa</taxon>
        <taxon>Arthropoda</taxon>
        <taxon>Hexapoda</taxon>
        <taxon>Insecta</taxon>
        <taxon>Pterygota</taxon>
        <taxon>Neoptera</taxon>
        <taxon>Endopterygota</taxon>
        <taxon>Diptera</taxon>
        <taxon>Nematocera</taxon>
        <taxon>Culicoidea</taxon>
        <taxon>Culicidae</taxon>
        <taxon>Anophelinae</taxon>
        <taxon>Anopheles</taxon>
    </lineage>
</organism>
<evidence type="ECO:0000256" key="1">
    <source>
        <dbReference type="SAM" id="Phobius"/>
    </source>
</evidence>
<proteinExistence type="predicted"/>
<evidence type="ECO:0000313" key="2">
    <source>
        <dbReference type="EMBL" id="MBW32646.1"/>
    </source>
</evidence>